<dbReference type="EMBL" id="ABVL01000050">
    <property type="protein sequence ID" value="EDY15856.1"/>
    <property type="molecule type" value="Genomic_DNA"/>
</dbReference>
<organism evidence="1 2">
    <name type="scientific">Chthoniobacter flavus Ellin428</name>
    <dbReference type="NCBI Taxonomy" id="497964"/>
    <lineage>
        <taxon>Bacteria</taxon>
        <taxon>Pseudomonadati</taxon>
        <taxon>Verrucomicrobiota</taxon>
        <taxon>Spartobacteria</taxon>
        <taxon>Chthoniobacterales</taxon>
        <taxon>Chthoniobacteraceae</taxon>
        <taxon>Chthoniobacter</taxon>
    </lineage>
</organism>
<evidence type="ECO:0000313" key="1">
    <source>
        <dbReference type="EMBL" id="EDY15856.1"/>
    </source>
</evidence>
<dbReference type="STRING" id="497964.CfE428DRAFT_6621"/>
<protein>
    <recommendedName>
        <fullName evidence="3">Type II secretion system protein</fullName>
    </recommendedName>
</protein>
<dbReference type="AlphaFoldDB" id="B4DCI0"/>
<dbReference type="InParanoid" id="B4DCI0"/>
<accession>B4DCI0</accession>
<dbReference type="Proteomes" id="UP000005824">
    <property type="component" value="Unassembled WGS sequence"/>
</dbReference>
<evidence type="ECO:0000313" key="2">
    <source>
        <dbReference type="Proteomes" id="UP000005824"/>
    </source>
</evidence>
<proteinExistence type="predicted"/>
<sequence>MAELMVAIGLFGITSAAAVAALLRINTNAALCRLQTGACTVAQNQIDLILSDGPFNPQPALNQVPPELTLGETDQGSAAAPTIAVYTDPSTGQKVLGWMQTVVKDAGASSGGTALYVYQVTVTVSYYYKGRLYSVSLNTMRASDT</sequence>
<evidence type="ECO:0008006" key="3">
    <source>
        <dbReference type="Google" id="ProtNLM"/>
    </source>
</evidence>
<keyword evidence="2" id="KW-1185">Reference proteome</keyword>
<name>B4DCI0_9BACT</name>
<reference evidence="1 2" key="1">
    <citation type="journal article" date="2011" name="J. Bacteriol.">
        <title>Genome sequence of Chthoniobacter flavus Ellin428, an aerobic heterotrophic soil bacterium.</title>
        <authorList>
            <person name="Kant R."/>
            <person name="van Passel M.W."/>
            <person name="Palva A."/>
            <person name="Lucas S."/>
            <person name="Lapidus A."/>
            <person name="Glavina Del Rio T."/>
            <person name="Dalin E."/>
            <person name="Tice H."/>
            <person name="Bruce D."/>
            <person name="Goodwin L."/>
            <person name="Pitluck S."/>
            <person name="Larimer F.W."/>
            <person name="Land M.L."/>
            <person name="Hauser L."/>
            <person name="Sangwan P."/>
            <person name="de Vos W.M."/>
            <person name="Janssen P.H."/>
            <person name="Smidt H."/>
        </authorList>
    </citation>
    <scope>NUCLEOTIDE SEQUENCE [LARGE SCALE GENOMIC DNA]</scope>
    <source>
        <strain evidence="1 2">Ellin428</strain>
    </source>
</reference>
<gene>
    <name evidence="1" type="ORF">CfE428DRAFT_6621</name>
</gene>
<comment type="caution">
    <text evidence="1">The sequence shown here is derived from an EMBL/GenBank/DDBJ whole genome shotgun (WGS) entry which is preliminary data.</text>
</comment>